<dbReference type="EMBL" id="JANJYJ010000008">
    <property type="protein sequence ID" value="KAK3195671.1"/>
    <property type="molecule type" value="Genomic_DNA"/>
</dbReference>
<dbReference type="AlphaFoldDB" id="A0AAD9ZYW7"/>
<sequence length="180" mass="19709">MVDTEVVSWDADFLEEFHRVNESLEKSSGPMANGSGHRREPLGTWNPPSCGWFKMNTDAVVDSSNGRVGLAEVVAILRGLSFALEVGLFPCSIEYDVLVVIKVLQSDSDPFSEVGLVLHDIRLLLPRDSSSLVSFVLRNANMAAHGLAKFALSIDIDRIWLEDCPPVVAPIFLGDCPLQL</sequence>
<feature type="domain" description="RNase H type-1" evidence="1">
    <location>
        <begin position="66"/>
        <end position="151"/>
    </location>
</feature>
<evidence type="ECO:0000313" key="3">
    <source>
        <dbReference type="Proteomes" id="UP001281410"/>
    </source>
</evidence>
<dbReference type="Pfam" id="PF13456">
    <property type="entry name" value="RVT_3"/>
    <property type="match status" value="1"/>
</dbReference>
<name>A0AAD9ZYW7_9ROSI</name>
<dbReference type="GO" id="GO:0003676">
    <property type="term" value="F:nucleic acid binding"/>
    <property type="evidence" value="ECO:0007669"/>
    <property type="project" value="InterPro"/>
</dbReference>
<keyword evidence="3" id="KW-1185">Reference proteome</keyword>
<gene>
    <name evidence="2" type="ORF">Dsin_026981</name>
</gene>
<evidence type="ECO:0000259" key="1">
    <source>
        <dbReference type="Pfam" id="PF13456"/>
    </source>
</evidence>
<dbReference type="PANTHER" id="PTHR47074">
    <property type="entry name" value="BNAC02G40300D PROTEIN"/>
    <property type="match status" value="1"/>
</dbReference>
<accession>A0AAD9ZYW7</accession>
<comment type="caution">
    <text evidence="2">The sequence shown here is derived from an EMBL/GenBank/DDBJ whole genome shotgun (WGS) entry which is preliminary data.</text>
</comment>
<dbReference type="PANTHER" id="PTHR47074:SF48">
    <property type="entry name" value="POLYNUCLEOTIDYL TRANSFERASE, RIBONUCLEASE H-LIKE SUPERFAMILY PROTEIN"/>
    <property type="match status" value="1"/>
</dbReference>
<evidence type="ECO:0000313" key="2">
    <source>
        <dbReference type="EMBL" id="KAK3195671.1"/>
    </source>
</evidence>
<proteinExistence type="predicted"/>
<reference evidence="2" key="1">
    <citation type="journal article" date="2023" name="Plant J.">
        <title>Genome sequences and population genomics provide insights into the demographic history, inbreeding, and mutation load of two 'living fossil' tree species of Dipteronia.</title>
        <authorList>
            <person name="Feng Y."/>
            <person name="Comes H.P."/>
            <person name="Chen J."/>
            <person name="Zhu S."/>
            <person name="Lu R."/>
            <person name="Zhang X."/>
            <person name="Li P."/>
            <person name="Qiu J."/>
            <person name="Olsen K.M."/>
            <person name="Qiu Y."/>
        </authorList>
    </citation>
    <scope>NUCLEOTIDE SEQUENCE</scope>
    <source>
        <strain evidence="2">NBL</strain>
    </source>
</reference>
<protein>
    <recommendedName>
        <fullName evidence="1">RNase H type-1 domain-containing protein</fullName>
    </recommendedName>
</protein>
<dbReference type="CDD" id="cd06222">
    <property type="entry name" value="RNase_H_like"/>
    <property type="match status" value="1"/>
</dbReference>
<dbReference type="InterPro" id="IPR002156">
    <property type="entry name" value="RNaseH_domain"/>
</dbReference>
<dbReference type="InterPro" id="IPR044730">
    <property type="entry name" value="RNase_H-like_dom_plant"/>
</dbReference>
<dbReference type="InterPro" id="IPR052929">
    <property type="entry name" value="RNase_H-like_EbsB-rel"/>
</dbReference>
<dbReference type="GO" id="GO:0004523">
    <property type="term" value="F:RNA-DNA hybrid ribonuclease activity"/>
    <property type="evidence" value="ECO:0007669"/>
    <property type="project" value="InterPro"/>
</dbReference>
<dbReference type="Proteomes" id="UP001281410">
    <property type="component" value="Unassembled WGS sequence"/>
</dbReference>
<organism evidence="2 3">
    <name type="scientific">Dipteronia sinensis</name>
    <dbReference type="NCBI Taxonomy" id="43782"/>
    <lineage>
        <taxon>Eukaryota</taxon>
        <taxon>Viridiplantae</taxon>
        <taxon>Streptophyta</taxon>
        <taxon>Embryophyta</taxon>
        <taxon>Tracheophyta</taxon>
        <taxon>Spermatophyta</taxon>
        <taxon>Magnoliopsida</taxon>
        <taxon>eudicotyledons</taxon>
        <taxon>Gunneridae</taxon>
        <taxon>Pentapetalae</taxon>
        <taxon>rosids</taxon>
        <taxon>malvids</taxon>
        <taxon>Sapindales</taxon>
        <taxon>Sapindaceae</taxon>
        <taxon>Hippocastanoideae</taxon>
        <taxon>Acereae</taxon>
        <taxon>Dipteronia</taxon>
    </lineage>
</organism>